<feature type="compositionally biased region" description="Pro residues" evidence="1">
    <location>
        <begin position="30"/>
        <end position="39"/>
    </location>
</feature>
<reference evidence="2 3" key="1">
    <citation type="submission" date="2015-07" db="EMBL/GenBank/DDBJ databases">
        <title>Draft genome of Achromobacter spanius.</title>
        <authorList>
            <person name="Wang X."/>
        </authorList>
    </citation>
    <scope>NUCLEOTIDE SEQUENCE [LARGE SCALE GENOMIC DNA]</scope>
    <source>
        <strain evidence="2 3">CGMCC9173</strain>
    </source>
</reference>
<evidence type="ECO:0000313" key="2">
    <source>
        <dbReference type="EMBL" id="KNE26836.1"/>
    </source>
</evidence>
<dbReference type="AlphaFoldDB" id="A0AAW3I357"/>
<dbReference type="RefSeq" id="WP_050447759.1">
    <property type="nucleotide sequence ID" value="NZ_LGVG01000018.1"/>
</dbReference>
<feature type="region of interest" description="Disordered" evidence="1">
    <location>
        <begin position="1"/>
        <end position="114"/>
    </location>
</feature>
<sequence>MEVAASGAQLRTPRGANQQGSPTMNESKPAPAPNPPPSPHVDRAEVGATGQPVADGPPQGDVNPDPATNSGYPAGGEQAPKGRDAFGRTQKQVQEQVNEAAKARPPNPPGKPGR</sequence>
<evidence type="ECO:0000313" key="3">
    <source>
        <dbReference type="Proteomes" id="UP000037511"/>
    </source>
</evidence>
<proteinExistence type="predicted"/>
<dbReference type="Proteomes" id="UP000037511">
    <property type="component" value="Unassembled WGS sequence"/>
</dbReference>
<gene>
    <name evidence="2" type="ORF">AFM18_15435</name>
</gene>
<organism evidence="2 3">
    <name type="scientific">Achromobacter spanius</name>
    <dbReference type="NCBI Taxonomy" id="217203"/>
    <lineage>
        <taxon>Bacteria</taxon>
        <taxon>Pseudomonadati</taxon>
        <taxon>Pseudomonadota</taxon>
        <taxon>Betaproteobacteria</taxon>
        <taxon>Burkholderiales</taxon>
        <taxon>Alcaligenaceae</taxon>
        <taxon>Achromobacter</taxon>
    </lineage>
</organism>
<comment type="caution">
    <text evidence="2">The sequence shown here is derived from an EMBL/GenBank/DDBJ whole genome shotgun (WGS) entry which is preliminary data.</text>
</comment>
<accession>A0AAW3I357</accession>
<name>A0AAW3I357_9BURK</name>
<evidence type="ECO:0000256" key="1">
    <source>
        <dbReference type="SAM" id="MobiDB-lite"/>
    </source>
</evidence>
<dbReference type="EMBL" id="LGVG01000018">
    <property type="protein sequence ID" value="KNE26836.1"/>
    <property type="molecule type" value="Genomic_DNA"/>
</dbReference>
<feature type="compositionally biased region" description="Polar residues" evidence="1">
    <location>
        <begin position="15"/>
        <end position="26"/>
    </location>
</feature>
<protein>
    <submittedName>
        <fullName evidence="2">Uncharacterized protein</fullName>
    </submittedName>
</protein>
<feature type="compositionally biased region" description="Pro residues" evidence="1">
    <location>
        <begin position="105"/>
        <end position="114"/>
    </location>
</feature>